<keyword evidence="9" id="KW-1185">Reference proteome</keyword>
<gene>
    <name evidence="8" type="primary">radC</name>
    <name evidence="8" type="ORF">WMO46_12220</name>
</gene>
<dbReference type="PANTHER" id="PTHR30471">
    <property type="entry name" value="DNA REPAIR PROTEIN RADC"/>
    <property type="match status" value="1"/>
</dbReference>
<evidence type="ECO:0000256" key="4">
    <source>
        <dbReference type="ARBA" id="ARBA00022833"/>
    </source>
</evidence>
<evidence type="ECO:0000256" key="2">
    <source>
        <dbReference type="ARBA" id="ARBA00022723"/>
    </source>
</evidence>
<dbReference type="CDD" id="cd08071">
    <property type="entry name" value="MPN_DUF2466"/>
    <property type="match status" value="1"/>
</dbReference>
<protein>
    <submittedName>
        <fullName evidence="8">DNA repair protein RadC</fullName>
    </submittedName>
</protein>
<dbReference type="EMBL" id="JBBMFL010000015">
    <property type="protein sequence ID" value="MEQ2545709.1"/>
    <property type="molecule type" value="Genomic_DNA"/>
</dbReference>
<dbReference type="NCBIfam" id="TIGR00608">
    <property type="entry name" value="radc"/>
    <property type="match status" value="1"/>
</dbReference>
<dbReference type="PROSITE" id="PS01302">
    <property type="entry name" value="UPF0758"/>
    <property type="match status" value="1"/>
</dbReference>
<reference evidence="8 9" key="1">
    <citation type="submission" date="2024-03" db="EMBL/GenBank/DDBJ databases">
        <title>Human intestinal bacterial collection.</title>
        <authorList>
            <person name="Pauvert C."/>
            <person name="Hitch T.C.A."/>
            <person name="Clavel T."/>
        </authorList>
    </citation>
    <scope>NUCLEOTIDE SEQUENCE [LARGE SCALE GENOMIC DNA]</scope>
    <source>
        <strain evidence="8 9">CLA-KB-H122</strain>
    </source>
</reference>
<evidence type="ECO:0000256" key="3">
    <source>
        <dbReference type="ARBA" id="ARBA00022801"/>
    </source>
</evidence>
<dbReference type="InterPro" id="IPR020891">
    <property type="entry name" value="UPF0758_CS"/>
</dbReference>
<dbReference type="RefSeq" id="WP_349094423.1">
    <property type="nucleotide sequence ID" value="NZ_JBBMFL010000015.1"/>
</dbReference>
<evidence type="ECO:0000313" key="8">
    <source>
        <dbReference type="EMBL" id="MEQ2545709.1"/>
    </source>
</evidence>
<proteinExistence type="inferred from homology"/>
<dbReference type="PANTHER" id="PTHR30471:SF3">
    <property type="entry name" value="UPF0758 PROTEIN YEES-RELATED"/>
    <property type="match status" value="1"/>
</dbReference>
<dbReference type="Gene3D" id="3.40.140.10">
    <property type="entry name" value="Cytidine Deaminase, domain 2"/>
    <property type="match status" value="1"/>
</dbReference>
<feature type="domain" description="MPN" evidence="7">
    <location>
        <begin position="88"/>
        <end position="210"/>
    </location>
</feature>
<keyword evidence="1" id="KW-0645">Protease</keyword>
<dbReference type="InterPro" id="IPR037518">
    <property type="entry name" value="MPN"/>
</dbReference>
<dbReference type="Pfam" id="PF04002">
    <property type="entry name" value="RadC"/>
    <property type="match status" value="1"/>
</dbReference>
<evidence type="ECO:0000256" key="1">
    <source>
        <dbReference type="ARBA" id="ARBA00022670"/>
    </source>
</evidence>
<evidence type="ECO:0000256" key="5">
    <source>
        <dbReference type="ARBA" id="ARBA00023049"/>
    </source>
</evidence>
<accession>A0ABV1GZT1</accession>
<evidence type="ECO:0000256" key="6">
    <source>
        <dbReference type="RuleBase" id="RU003797"/>
    </source>
</evidence>
<evidence type="ECO:0000259" key="7">
    <source>
        <dbReference type="PROSITE" id="PS50249"/>
    </source>
</evidence>
<name>A0ABV1GZT1_9BACT</name>
<organism evidence="8 9">
    <name type="scientific">Alistipes intestinihominis</name>
    <dbReference type="NCBI Taxonomy" id="3133172"/>
    <lineage>
        <taxon>Bacteria</taxon>
        <taxon>Pseudomonadati</taxon>
        <taxon>Bacteroidota</taxon>
        <taxon>Bacteroidia</taxon>
        <taxon>Bacteroidales</taxon>
        <taxon>Rikenellaceae</taxon>
        <taxon>Alistipes</taxon>
    </lineage>
</organism>
<keyword evidence="5" id="KW-0482">Metalloprotease</keyword>
<comment type="similarity">
    <text evidence="6">Belongs to the UPF0758 family.</text>
</comment>
<sequence>MKNIHDKMAARGVEALDDAELLTLLTEDGQAARALLEAYDGSPARIAGESEARLRMVGGLGLKRARMLLAAAEFGRRAAADRAAEADSVATSDDVVRLFRPQLQRLAHEECWVVYLTSSNRIIERQRVSQGGVTGTVVDHRLIVKRALELLATQLILIHNHPSGTPEASGQDKALTERVARAAELFDIRLLDHIIIAREGDFSFRREGLMGR</sequence>
<dbReference type="PROSITE" id="PS50249">
    <property type="entry name" value="MPN"/>
    <property type="match status" value="1"/>
</dbReference>
<keyword evidence="2" id="KW-0479">Metal-binding</keyword>
<dbReference type="Proteomes" id="UP001460202">
    <property type="component" value="Unassembled WGS sequence"/>
</dbReference>
<dbReference type="InterPro" id="IPR025657">
    <property type="entry name" value="RadC_JAB"/>
</dbReference>
<keyword evidence="3" id="KW-0378">Hydrolase</keyword>
<comment type="caution">
    <text evidence="8">The sequence shown here is derived from an EMBL/GenBank/DDBJ whole genome shotgun (WGS) entry which is preliminary data.</text>
</comment>
<evidence type="ECO:0000313" key="9">
    <source>
        <dbReference type="Proteomes" id="UP001460202"/>
    </source>
</evidence>
<dbReference type="InterPro" id="IPR001405">
    <property type="entry name" value="UPF0758"/>
</dbReference>
<keyword evidence="4" id="KW-0862">Zinc</keyword>